<keyword evidence="3" id="KW-1185">Reference proteome</keyword>
<feature type="region of interest" description="Disordered" evidence="1">
    <location>
        <begin position="163"/>
        <end position="205"/>
    </location>
</feature>
<comment type="caution">
    <text evidence="2">The sequence shown here is derived from an EMBL/GenBank/DDBJ whole genome shotgun (WGS) entry which is preliminary data.</text>
</comment>
<name>A0AAD8U1K1_LOLMU</name>
<accession>A0AAD8U1K1</accession>
<reference evidence="2" key="1">
    <citation type="submission" date="2023-07" db="EMBL/GenBank/DDBJ databases">
        <title>A chromosome-level genome assembly of Lolium multiflorum.</title>
        <authorList>
            <person name="Chen Y."/>
            <person name="Copetti D."/>
            <person name="Kolliker R."/>
            <person name="Studer B."/>
        </authorList>
    </citation>
    <scope>NUCLEOTIDE SEQUENCE</scope>
    <source>
        <strain evidence="2">02402/16</strain>
        <tissue evidence="2">Leaf</tissue>
    </source>
</reference>
<dbReference type="AlphaFoldDB" id="A0AAD8U1K1"/>
<evidence type="ECO:0000256" key="1">
    <source>
        <dbReference type="SAM" id="MobiDB-lite"/>
    </source>
</evidence>
<evidence type="ECO:0000313" key="3">
    <source>
        <dbReference type="Proteomes" id="UP001231189"/>
    </source>
</evidence>
<organism evidence="2 3">
    <name type="scientific">Lolium multiflorum</name>
    <name type="common">Italian ryegrass</name>
    <name type="synonym">Lolium perenne subsp. multiflorum</name>
    <dbReference type="NCBI Taxonomy" id="4521"/>
    <lineage>
        <taxon>Eukaryota</taxon>
        <taxon>Viridiplantae</taxon>
        <taxon>Streptophyta</taxon>
        <taxon>Embryophyta</taxon>
        <taxon>Tracheophyta</taxon>
        <taxon>Spermatophyta</taxon>
        <taxon>Magnoliopsida</taxon>
        <taxon>Liliopsida</taxon>
        <taxon>Poales</taxon>
        <taxon>Poaceae</taxon>
        <taxon>BOP clade</taxon>
        <taxon>Pooideae</taxon>
        <taxon>Poodae</taxon>
        <taxon>Poeae</taxon>
        <taxon>Poeae Chloroplast Group 2 (Poeae type)</taxon>
        <taxon>Loliodinae</taxon>
        <taxon>Loliinae</taxon>
        <taxon>Lolium</taxon>
    </lineage>
</organism>
<gene>
    <name evidence="2" type="ORF">QYE76_012710</name>
</gene>
<evidence type="ECO:0000313" key="2">
    <source>
        <dbReference type="EMBL" id="KAK1696013.1"/>
    </source>
</evidence>
<proteinExistence type="predicted"/>
<sequence length="253" mass="27606">MAVPQAARSLSAAHRACRRGGPRQTFRLLGRIVELKRWGQDLGPLLPYAQRWNDADISAALASTADARKALFEELLWEHRSLAEAHSKCQAIPEASIEALKAQIATLQAAYPGSPEGPGGPEEISRELKDQAIQAGVRHAEELKAAEAEARLNEALEDANVVLEQSGRGRQGAKSSQGKAAKRTRLPRRRPRRPSSRGRGCAVESEQKEYDLPVTRIDALALRLFPDSQAHAIKKVANTGAKSRQQLGHLESL</sequence>
<feature type="compositionally biased region" description="Basic residues" evidence="1">
    <location>
        <begin position="180"/>
        <end position="196"/>
    </location>
</feature>
<dbReference type="Proteomes" id="UP001231189">
    <property type="component" value="Unassembled WGS sequence"/>
</dbReference>
<protein>
    <submittedName>
        <fullName evidence="2">Uncharacterized protein</fullName>
    </submittedName>
</protein>
<dbReference type="EMBL" id="JAUUTY010000001">
    <property type="protein sequence ID" value="KAK1696013.1"/>
    <property type="molecule type" value="Genomic_DNA"/>
</dbReference>